<dbReference type="GO" id="GO:0022857">
    <property type="term" value="F:transmembrane transporter activity"/>
    <property type="evidence" value="ECO:0007669"/>
    <property type="project" value="InterPro"/>
</dbReference>
<evidence type="ECO:0000256" key="8">
    <source>
        <dbReference type="ARBA" id="ARBA00023136"/>
    </source>
</evidence>
<organism evidence="11 12">
    <name type="scientific">Aspergillus sergii</name>
    <dbReference type="NCBI Taxonomy" id="1034303"/>
    <lineage>
        <taxon>Eukaryota</taxon>
        <taxon>Fungi</taxon>
        <taxon>Dikarya</taxon>
        <taxon>Ascomycota</taxon>
        <taxon>Pezizomycotina</taxon>
        <taxon>Eurotiomycetes</taxon>
        <taxon>Eurotiomycetidae</taxon>
        <taxon>Eurotiales</taxon>
        <taxon>Aspergillaceae</taxon>
        <taxon>Aspergillus</taxon>
        <taxon>Aspergillus subgen. Circumdati</taxon>
    </lineage>
</organism>
<keyword evidence="5" id="KW-0274">FAD</keyword>
<evidence type="ECO:0000256" key="7">
    <source>
        <dbReference type="ARBA" id="ARBA00023002"/>
    </source>
</evidence>
<feature type="transmembrane region" description="Helical" evidence="9">
    <location>
        <begin position="638"/>
        <end position="659"/>
    </location>
</feature>
<dbReference type="GO" id="GO:0016491">
    <property type="term" value="F:oxidoreductase activity"/>
    <property type="evidence" value="ECO:0007669"/>
    <property type="project" value="UniProtKB-KW"/>
</dbReference>
<dbReference type="GO" id="GO:0071949">
    <property type="term" value="F:FAD binding"/>
    <property type="evidence" value="ECO:0007669"/>
    <property type="project" value="InterPro"/>
</dbReference>
<dbReference type="AlphaFoldDB" id="A0A5N6XDV3"/>
<keyword evidence="2" id="KW-0813">Transport</keyword>
<dbReference type="SUPFAM" id="SSF51905">
    <property type="entry name" value="FAD/NAD(P)-binding domain"/>
    <property type="match status" value="1"/>
</dbReference>
<evidence type="ECO:0000259" key="10">
    <source>
        <dbReference type="Pfam" id="PF01494"/>
    </source>
</evidence>
<dbReference type="InterPro" id="IPR002938">
    <property type="entry name" value="FAD-bd"/>
</dbReference>
<feature type="transmembrane region" description="Helical" evidence="9">
    <location>
        <begin position="825"/>
        <end position="847"/>
    </location>
</feature>
<dbReference type="InterPro" id="IPR036259">
    <property type="entry name" value="MFS_trans_sf"/>
</dbReference>
<protein>
    <recommendedName>
        <fullName evidence="10">FAD-binding domain-containing protein</fullName>
    </recommendedName>
</protein>
<feature type="transmembrane region" description="Helical" evidence="9">
    <location>
        <begin position="671"/>
        <end position="690"/>
    </location>
</feature>
<dbReference type="SUPFAM" id="SSF103473">
    <property type="entry name" value="MFS general substrate transporter"/>
    <property type="match status" value="1"/>
</dbReference>
<accession>A0A5N6XDV3</accession>
<feature type="transmembrane region" description="Helical" evidence="9">
    <location>
        <begin position="859"/>
        <end position="880"/>
    </location>
</feature>
<gene>
    <name evidence="11" type="ORF">BDV39DRAFT_212862</name>
</gene>
<feature type="transmembrane region" description="Helical" evidence="9">
    <location>
        <begin position="895"/>
        <end position="915"/>
    </location>
</feature>
<evidence type="ECO:0000313" key="11">
    <source>
        <dbReference type="EMBL" id="KAE8330546.1"/>
    </source>
</evidence>
<dbReference type="InterPro" id="IPR011701">
    <property type="entry name" value="MFS"/>
</dbReference>
<feature type="transmembrane region" description="Helical" evidence="9">
    <location>
        <begin position="606"/>
        <end position="626"/>
    </location>
</feature>
<evidence type="ECO:0000256" key="9">
    <source>
        <dbReference type="SAM" id="Phobius"/>
    </source>
</evidence>
<dbReference type="Gene3D" id="1.20.1250.20">
    <property type="entry name" value="MFS general substrate transporter like domains"/>
    <property type="match status" value="1"/>
</dbReference>
<evidence type="ECO:0000256" key="3">
    <source>
        <dbReference type="ARBA" id="ARBA00022630"/>
    </source>
</evidence>
<keyword evidence="12" id="KW-1185">Reference proteome</keyword>
<dbReference type="PANTHER" id="PTHR43791">
    <property type="entry name" value="PERMEASE-RELATED"/>
    <property type="match status" value="1"/>
</dbReference>
<dbReference type="Gene3D" id="3.50.50.60">
    <property type="entry name" value="FAD/NAD(P)-binding domain"/>
    <property type="match status" value="1"/>
</dbReference>
<dbReference type="GO" id="GO:0016020">
    <property type="term" value="C:membrane"/>
    <property type="evidence" value="ECO:0007669"/>
    <property type="project" value="UniProtKB-SubCell"/>
</dbReference>
<keyword evidence="6 9" id="KW-1133">Transmembrane helix</keyword>
<proteinExistence type="predicted"/>
<keyword evidence="7" id="KW-0560">Oxidoreductase</keyword>
<keyword evidence="3" id="KW-0285">Flavoprotein</keyword>
<evidence type="ECO:0000256" key="5">
    <source>
        <dbReference type="ARBA" id="ARBA00022827"/>
    </source>
</evidence>
<name>A0A5N6XDV3_9EURO</name>
<dbReference type="InterPro" id="IPR036188">
    <property type="entry name" value="FAD/NAD-bd_sf"/>
</dbReference>
<dbReference type="Proteomes" id="UP000325945">
    <property type="component" value="Unassembled WGS sequence"/>
</dbReference>
<evidence type="ECO:0000256" key="4">
    <source>
        <dbReference type="ARBA" id="ARBA00022692"/>
    </source>
</evidence>
<keyword evidence="4 9" id="KW-0812">Transmembrane</keyword>
<dbReference type="EMBL" id="ML741773">
    <property type="protein sequence ID" value="KAE8330546.1"/>
    <property type="molecule type" value="Genomic_DNA"/>
</dbReference>
<evidence type="ECO:0000256" key="2">
    <source>
        <dbReference type="ARBA" id="ARBA00022448"/>
    </source>
</evidence>
<dbReference type="PRINTS" id="PR00420">
    <property type="entry name" value="RNGMNOXGNASE"/>
</dbReference>
<dbReference type="FunFam" id="1.20.1250.20:FF:000106">
    <property type="entry name" value="MFS transporter, putative"/>
    <property type="match status" value="1"/>
</dbReference>
<comment type="subcellular location">
    <subcellularLocation>
        <location evidence="1">Membrane</location>
        <topology evidence="1">Multi-pass membrane protein</topology>
    </subcellularLocation>
</comment>
<evidence type="ECO:0000256" key="6">
    <source>
        <dbReference type="ARBA" id="ARBA00022989"/>
    </source>
</evidence>
<evidence type="ECO:0000256" key="1">
    <source>
        <dbReference type="ARBA" id="ARBA00004141"/>
    </source>
</evidence>
<reference evidence="12" key="1">
    <citation type="submission" date="2019-04" db="EMBL/GenBank/DDBJ databases">
        <title>Friends and foes A comparative genomics studyof 23 Aspergillus species from section Flavi.</title>
        <authorList>
            <consortium name="DOE Joint Genome Institute"/>
            <person name="Kjaerbolling I."/>
            <person name="Vesth T."/>
            <person name="Frisvad J.C."/>
            <person name="Nybo J.L."/>
            <person name="Theobald S."/>
            <person name="Kildgaard S."/>
            <person name="Isbrandt T."/>
            <person name="Kuo A."/>
            <person name="Sato A."/>
            <person name="Lyhne E.K."/>
            <person name="Kogle M.E."/>
            <person name="Wiebenga A."/>
            <person name="Kun R.S."/>
            <person name="Lubbers R.J."/>
            <person name="Makela M.R."/>
            <person name="Barry K."/>
            <person name="Chovatia M."/>
            <person name="Clum A."/>
            <person name="Daum C."/>
            <person name="Haridas S."/>
            <person name="He G."/>
            <person name="LaButti K."/>
            <person name="Lipzen A."/>
            <person name="Mondo S."/>
            <person name="Riley R."/>
            <person name="Salamov A."/>
            <person name="Simmons B.A."/>
            <person name="Magnuson J.K."/>
            <person name="Henrissat B."/>
            <person name="Mortensen U.H."/>
            <person name="Larsen T.O."/>
            <person name="Devries R.P."/>
            <person name="Grigoriev I.V."/>
            <person name="Machida M."/>
            <person name="Baker S.E."/>
            <person name="Andersen M.R."/>
        </authorList>
    </citation>
    <scope>NUCLEOTIDE SEQUENCE [LARGE SCALE GENOMIC DNA]</scope>
    <source>
        <strain evidence="12">CBS 130017</strain>
    </source>
</reference>
<keyword evidence="8 9" id="KW-0472">Membrane</keyword>
<dbReference type="Pfam" id="PF07690">
    <property type="entry name" value="MFS_1"/>
    <property type="match status" value="1"/>
</dbReference>
<evidence type="ECO:0000313" key="12">
    <source>
        <dbReference type="Proteomes" id="UP000325945"/>
    </source>
</evidence>
<dbReference type="PANTHER" id="PTHR43791:SF65">
    <property type="entry name" value="MAJOR FACILITATOR SUPERFAMILY (MFS) PROFILE DOMAIN-CONTAINING PROTEIN-RELATED"/>
    <property type="match status" value="1"/>
</dbReference>
<dbReference type="Pfam" id="PF01494">
    <property type="entry name" value="FAD_binding_3"/>
    <property type="match status" value="1"/>
</dbReference>
<feature type="domain" description="FAD-binding" evidence="10">
    <location>
        <begin position="275"/>
        <end position="328"/>
    </location>
</feature>
<sequence length="953" mass="107780">MSQETVKVIIAGAGIAGLSVAVALRRLPYIEVELFEQATELREIGASIAISPNGLRSLEKLGVLNALDEDVAFRGPSGIPMIYRHWKTNKVIHQDYFADVTVRHHETARFHRGHLHAALLEHVPSERIHLGKTVVSADVSNDKVTLHFADGTCAHGDILVGADGIHSQFKFMVLIRLKQWGPKENFFASRLGKNQYTTVGSFDLPVDTDGRIRNVKWDDKENVEVLRQRYKIAADGLFLATQDWNPVVKALVNSTPYTRIYPNYAGEPLPTWVFDSRVTLVGDAAHTHGGAFAAGGSLAIDDAYALLLAFQHALGSSRAQKPKTYEVRAALALYDETRRPHTEKLLTIVLKGIGAQATNTDSDKVLVERVRNKPNTTWLSEHDVEKAFQSVLQKRSVIGENLVEQATNSDPVLVMHLLVYFWNQKSSILLFQDAAPLGEPSSGRRLWFQKGQKCDPDAIATQPSVYDNPDIAQEYQPSEDWENLHRFDPSARWTWREEKRVIRKIDVRIMIWTAIMFMALELDRANLHQALTDNFLKDLNLTTNDYNLGNTVFKLSFLCAELPSQLVSKWIGPDRWIPTQMTLWSAVGMAQYGLKGRSSFLACRALLGLLQGGFIPDVILYLSYFYKSHELSVRLSFFWTAYNLADILASFLAFGLLRLRGVQGQAGWRWLFLIEGLITLLVGLIAFILMPPGPCETANWSRGKKGWFTPRQVLHHISRCHLPPIQNLTTSSEETIMVNRIIRDDPSKGTMHNREPITPKLLWKSLCDYDLWPIYAIGLTWLTPMTPPGQYLTLTLRGMGFNTFVTNLLTIPYTFAQIPTIINKWVAWVILTIFLSLPSAHPIQVAWNSRNSNTVRSRTVSAAVYNMCVQASGIIASNIYRQDDAPRYKRGNKVLVALVVTNISIYLFTKAYYVWRNASRDKKWNAMSEEEKRVYLATTKDEGNKRLDFRFAH</sequence>